<keyword evidence="13" id="KW-1185">Reference proteome</keyword>
<feature type="region of interest" description="Disordered" evidence="11">
    <location>
        <begin position="474"/>
        <end position="511"/>
    </location>
</feature>
<comment type="subunit">
    <text evidence="10">Component of the oligosaccharyltransferase (OST) complex.</text>
</comment>
<dbReference type="UniPathway" id="UPA00378"/>
<dbReference type="PANTHER" id="PTHR21049">
    <property type="entry name" value="RIBOPHORIN I"/>
    <property type="match status" value="1"/>
</dbReference>
<dbReference type="EMBL" id="JAGSYN010000031">
    <property type="protein sequence ID" value="KAG7666207.1"/>
    <property type="molecule type" value="Genomic_DNA"/>
</dbReference>
<evidence type="ECO:0000256" key="2">
    <source>
        <dbReference type="ARBA" id="ARBA00004115"/>
    </source>
</evidence>
<evidence type="ECO:0000256" key="3">
    <source>
        <dbReference type="ARBA" id="ARBA00004922"/>
    </source>
</evidence>
<sequence>MWNQLIIALGFVLTLCQSQLIDSISTNNSWENTDYTRVIDLSRSYVRETDHIQIKNTNSVPQDEYYFVVNDGFGSVGELSIFAAVLPEQGNLEIEYDEIIPNQVFKLKLPVPIAPNSNIEIKINYFYINALVAQPAKISLDEVQRVLYTTNKFPFSPYVTKQYAAHYSGMSKGEEIDLKLGLTNTDLDITPAVSNKVLIYGPFTKDIPPFTISPMGLRYDFNYPLAKAVNYKRSIWLPASDVNKVSIEEYFELTHAGAELSPGFSRVDWMKGRYEAKREHWALGFLDFPLDGQDQLEDFYYTDKVGVVSTSTFVKGHLLLRPRFPLFGGWFYNFTLGWSDDLSKYLHKLTGTNDEYIIKFPLVSSIKDFTYENVFVEFYLPENAEFVNVSSPIRYESLTIENELSYLDVSKGHVKVVVHFKNLFDDLVKLDLFVRYKYSQADFIYKVGKIAGFIFLALISYYLLGMVDLSIQKKQDTEKKPIEKESKSVEKEKKSSSEKEKKSGEVEKKSE</sequence>
<accession>A0A8J5QND3</accession>
<feature type="transmembrane region" description="Helical" evidence="10">
    <location>
        <begin position="443"/>
        <end position="464"/>
    </location>
</feature>
<reference evidence="12 13" key="1">
    <citation type="journal article" date="2021" name="DNA Res.">
        <title>Genome analysis of Candida subhashii reveals its hybrid nature and dual mitochondrial genome conformations.</title>
        <authorList>
            <person name="Mixao V."/>
            <person name="Hegedusova E."/>
            <person name="Saus E."/>
            <person name="Pryszcz L.P."/>
            <person name="Cillingova A."/>
            <person name="Nosek J."/>
            <person name="Gabaldon T."/>
        </authorList>
    </citation>
    <scope>NUCLEOTIDE SEQUENCE [LARGE SCALE GENOMIC DNA]</scope>
    <source>
        <strain evidence="12 13">CBS 10753</strain>
    </source>
</reference>
<feature type="signal peptide" evidence="10">
    <location>
        <begin position="1"/>
        <end position="18"/>
    </location>
</feature>
<gene>
    <name evidence="12" type="ORF">J8A68_000252</name>
</gene>
<comment type="function">
    <text evidence="1 10">Subunit of the oligosaccharyl transferase (OST) complex that catalyzes the initial transfer of a defined glycan (Glc(3)Man(9)GlcNAc(2) in eukaryotes) from the lipid carrier dolichol-pyrophosphate to an asparagine residue within an Asn-X-Ser/Thr consensus motif in nascent polypeptide chains, the first step in protein N-glycosylation. N-glycosylation occurs cotranslationally and the complex associates with the Sec61 complex at the channel-forming translocon complex that mediates protein translocation across the endoplasmic reticulum (ER). All subunits are required for a maximal enzyme activity.</text>
</comment>
<dbReference type="OrthoDB" id="310030at2759"/>
<evidence type="ECO:0000256" key="6">
    <source>
        <dbReference type="ARBA" id="ARBA00022729"/>
    </source>
</evidence>
<protein>
    <recommendedName>
        <fullName evidence="10">Dolichyl-diphosphooligosaccharide--protein glycosyltransferase subunit 1</fullName>
    </recommendedName>
</protein>
<dbReference type="Pfam" id="PF04597">
    <property type="entry name" value="Ribophorin_I"/>
    <property type="match status" value="1"/>
</dbReference>
<evidence type="ECO:0000256" key="5">
    <source>
        <dbReference type="ARBA" id="ARBA00022692"/>
    </source>
</evidence>
<comment type="pathway">
    <text evidence="3 10">Protein modification; protein glycosylation.</text>
</comment>
<evidence type="ECO:0000256" key="10">
    <source>
        <dbReference type="RuleBase" id="RU361143"/>
    </source>
</evidence>
<comment type="similarity">
    <text evidence="4 10">Belongs to the OST1 family.</text>
</comment>
<dbReference type="RefSeq" id="XP_049266439.1">
    <property type="nucleotide sequence ID" value="XM_049406308.1"/>
</dbReference>
<evidence type="ECO:0000313" key="12">
    <source>
        <dbReference type="EMBL" id="KAG7666207.1"/>
    </source>
</evidence>
<evidence type="ECO:0000256" key="9">
    <source>
        <dbReference type="ARBA" id="ARBA00023136"/>
    </source>
</evidence>
<comment type="subcellular location">
    <subcellularLocation>
        <location evidence="2 10">Endoplasmic reticulum membrane</location>
        <topology evidence="2 10">Single-pass type I membrane protein</topology>
    </subcellularLocation>
</comment>
<organism evidence="12 13">
    <name type="scientific">[Candida] subhashii</name>
    <dbReference type="NCBI Taxonomy" id="561895"/>
    <lineage>
        <taxon>Eukaryota</taxon>
        <taxon>Fungi</taxon>
        <taxon>Dikarya</taxon>
        <taxon>Ascomycota</taxon>
        <taxon>Saccharomycotina</taxon>
        <taxon>Pichiomycetes</taxon>
        <taxon>Debaryomycetaceae</taxon>
        <taxon>Spathaspora</taxon>
    </lineage>
</organism>
<evidence type="ECO:0000256" key="1">
    <source>
        <dbReference type="ARBA" id="ARBA00002791"/>
    </source>
</evidence>
<proteinExistence type="inferred from homology"/>
<keyword evidence="8 10" id="KW-1133">Transmembrane helix</keyword>
<keyword evidence="9 10" id="KW-0472">Membrane</keyword>
<keyword evidence="6 10" id="KW-0732">Signal</keyword>
<evidence type="ECO:0000256" key="11">
    <source>
        <dbReference type="SAM" id="MobiDB-lite"/>
    </source>
</evidence>
<evidence type="ECO:0000256" key="7">
    <source>
        <dbReference type="ARBA" id="ARBA00022824"/>
    </source>
</evidence>
<feature type="chain" id="PRO_5035338133" description="Dolichyl-diphosphooligosaccharide--protein glycosyltransferase subunit 1" evidence="10">
    <location>
        <begin position="19"/>
        <end position="511"/>
    </location>
</feature>
<dbReference type="GO" id="GO:0008250">
    <property type="term" value="C:oligosaccharyltransferase complex"/>
    <property type="evidence" value="ECO:0007669"/>
    <property type="project" value="UniProtKB-UniRule"/>
</dbReference>
<dbReference type="GeneID" id="73467053"/>
<evidence type="ECO:0000313" key="13">
    <source>
        <dbReference type="Proteomes" id="UP000694255"/>
    </source>
</evidence>
<evidence type="ECO:0000256" key="8">
    <source>
        <dbReference type="ARBA" id="ARBA00022989"/>
    </source>
</evidence>
<dbReference type="PANTHER" id="PTHR21049:SF0">
    <property type="entry name" value="DOLICHYL-DIPHOSPHOOLIGOSACCHARIDE--PROTEIN GLYCOSYLTRANSFERASE SUBUNIT 1"/>
    <property type="match status" value="1"/>
</dbReference>
<name>A0A8J5QND3_9ASCO</name>
<dbReference type="Proteomes" id="UP000694255">
    <property type="component" value="Unassembled WGS sequence"/>
</dbReference>
<keyword evidence="7 10" id="KW-0256">Endoplasmic reticulum</keyword>
<dbReference type="AlphaFoldDB" id="A0A8J5QND3"/>
<dbReference type="GO" id="GO:0018279">
    <property type="term" value="P:protein N-linked glycosylation via asparagine"/>
    <property type="evidence" value="ECO:0007669"/>
    <property type="project" value="TreeGrafter"/>
</dbReference>
<comment type="caution">
    <text evidence="12">The sequence shown here is derived from an EMBL/GenBank/DDBJ whole genome shotgun (WGS) entry which is preliminary data.</text>
</comment>
<keyword evidence="5 10" id="KW-0812">Transmembrane</keyword>
<evidence type="ECO:0000256" key="4">
    <source>
        <dbReference type="ARBA" id="ARBA00008905"/>
    </source>
</evidence>
<dbReference type="InterPro" id="IPR007676">
    <property type="entry name" value="Ribophorin_I"/>
</dbReference>